<dbReference type="AlphaFoldDB" id="A0A8T3VA52"/>
<dbReference type="InterPro" id="IPR013561">
    <property type="entry name" value="FilR1_middle_dom"/>
</dbReference>
<sequence>MKHVLELKEVVNLLNRFFNIIEGHVVRMIPNESIVELWMISKSNLLESGGIDAYKIYNFIEGALIDANKVRCILPFYHLDFNRQLNCLIKNGKYVEIIASHEIFEIYEERSQSKYLSSFKGKNNFLLIVTDKMMIFGLFKENGHFDQNRLLTSRNRESIKWANNLFKNFKKRNK</sequence>
<evidence type="ECO:0000259" key="1">
    <source>
        <dbReference type="Pfam" id="PF08350"/>
    </source>
</evidence>
<proteinExistence type="predicted"/>
<protein>
    <submittedName>
        <fullName evidence="2">DUF1724 domain-containing protein</fullName>
    </submittedName>
</protein>
<reference evidence="2" key="1">
    <citation type="submission" date="2019-04" db="EMBL/GenBank/DDBJ databases">
        <title>Evolution of Biomass-Degrading Anaerobic Consortia Revealed by Metagenomics.</title>
        <authorList>
            <person name="Peng X."/>
        </authorList>
    </citation>
    <scope>NUCLEOTIDE SEQUENCE</scope>
    <source>
        <strain evidence="2">SIG18</strain>
    </source>
</reference>
<organism evidence="2 3">
    <name type="scientific">Methanobrevibacter thaueri</name>
    <dbReference type="NCBI Taxonomy" id="190975"/>
    <lineage>
        <taxon>Archaea</taxon>
        <taxon>Methanobacteriati</taxon>
        <taxon>Methanobacteriota</taxon>
        <taxon>Methanomada group</taxon>
        <taxon>Methanobacteria</taxon>
        <taxon>Methanobacteriales</taxon>
        <taxon>Methanobacteriaceae</taxon>
        <taxon>Methanobrevibacter</taxon>
    </lineage>
</organism>
<evidence type="ECO:0000313" key="2">
    <source>
        <dbReference type="EMBL" id="MBE6501759.1"/>
    </source>
</evidence>
<dbReference type="EMBL" id="SUTK01000017">
    <property type="protein sequence ID" value="MBE6501759.1"/>
    <property type="molecule type" value="Genomic_DNA"/>
</dbReference>
<name>A0A8T3VA52_9EURY</name>
<accession>A0A8T3VA52</accession>
<dbReference type="Proteomes" id="UP000783037">
    <property type="component" value="Unassembled WGS sequence"/>
</dbReference>
<feature type="domain" description="Methanogenesis regulatory protein FilR1 middle" evidence="1">
    <location>
        <begin position="62"/>
        <end position="171"/>
    </location>
</feature>
<gene>
    <name evidence="2" type="ORF">E7Z79_04895</name>
</gene>
<evidence type="ECO:0000313" key="3">
    <source>
        <dbReference type="Proteomes" id="UP000783037"/>
    </source>
</evidence>
<comment type="caution">
    <text evidence="2">The sequence shown here is derived from an EMBL/GenBank/DDBJ whole genome shotgun (WGS) entry which is preliminary data.</text>
</comment>
<dbReference type="Pfam" id="PF08350">
    <property type="entry name" value="FilR1_middle"/>
    <property type="match status" value="1"/>
</dbReference>